<dbReference type="OrthoDB" id="4073444at2"/>
<evidence type="ECO:0000256" key="2">
    <source>
        <dbReference type="SAM" id="Phobius"/>
    </source>
</evidence>
<dbReference type="AlphaFoldDB" id="A0A4Q7ZPM9"/>
<reference evidence="3 4" key="1">
    <citation type="submission" date="2019-02" db="EMBL/GenBank/DDBJ databases">
        <title>Sequencing the genomes of 1000 actinobacteria strains.</title>
        <authorList>
            <person name="Klenk H.-P."/>
        </authorList>
    </citation>
    <scope>NUCLEOTIDE SEQUENCE [LARGE SCALE GENOMIC DNA]</scope>
    <source>
        <strain evidence="3 4">DSM 45162</strain>
    </source>
</reference>
<accession>A0A4Q7ZPM9</accession>
<dbReference type="Proteomes" id="UP000292564">
    <property type="component" value="Unassembled WGS sequence"/>
</dbReference>
<feature type="transmembrane region" description="Helical" evidence="2">
    <location>
        <begin position="43"/>
        <end position="62"/>
    </location>
</feature>
<gene>
    <name evidence="3" type="ORF">EV385_4564</name>
</gene>
<name>A0A4Q7ZPM9_9ACTN</name>
<keyword evidence="2" id="KW-1133">Transmembrane helix</keyword>
<evidence type="ECO:0000313" key="3">
    <source>
        <dbReference type="EMBL" id="RZU52684.1"/>
    </source>
</evidence>
<keyword evidence="2" id="KW-0812">Transmembrane</keyword>
<dbReference type="EMBL" id="SHKY01000001">
    <property type="protein sequence ID" value="RZU52684.1"/>
    <property type="molecule type" value="Genomic_DNA"/>
</dbReference>
<feature type="region of interest" description="Disordered" evidence="1">
    <location>
        <begin position="1"/>
        <end position="34"/>
    </location>
</feature>
<comment type="caution">
    <text evidence="3">The sequence shown here is derived from an EMBL/GenBank/DDBJ whole genome shotgun (WGS) entry which is preliminary data.</text>
</comment>
<keyword evidence="2" id="KW-0472">Membrane</keyword>
<sequence>MIQNEDGDSEADRIPALQPATPSGPRVPAQPAGHPKLQTSVQFVISALVATVFAMLGGWLMYVQTHQVVVGLLFGAATFAGVLDRTWTILRRFVDQRE</sequence>
<evidence type="ECO:0000256" key="1">
    <source>
        <dbReference type="SAM" id="MobiDB-lite"/>
    </source>
</evidence>
<proteinExistence type="predicted"/>
<keyword evidence="4" id="KW-1185">Reference proteome</keyword>
<dbReference type="RefSeq" id="WP_130511272.1">
    <property type="nucleotide sequence ID" value="NZ_SHKY01000001.1"/>
</dbReference>
<organism evidence="3 4">
    <name type="scientific">Krasilnikovia cinnamomea</name>
    <dbReference type="NCBI Taxonomy" id="349313"/>
    <lineage>
        <taxon>Bacteria</taxon>
        <taxon>Bacillati</taxon>
        <taxon>Actinomycetota</taxon>
        <taxon>Actinomycetes</taxon>
        <taxon>Micromonosporales</taxon>
        <taxon>Micromonosporaceae</taxon>
        <taxon>Krasilnikovia</taxon>
    </lineage>
</organism>
<evidence type="ECO:0000313" key="4">
    <source>
        <dbReference type="Proteomes" id="UP000292564"/>
    </source>
</evidence>
<protein>
    <submittedName>
        <fullName evidence="3">Uncharacterized protein</fullName>
    </submittedName>
</protein>
<feature type="transmembrane region" description="Helical" evidence="2">
    <location>
        <begin position="68"/>
        <end position="87"/>
    </location>
</feature>